<keyword evidence="2" id="KW-1185">Reference proteome</keyword>
<sequence>MSAQRWRNIALLSEPILWAADIALPSLLGDLWAVTFLSRAQDVLLTVTQCSELSSDHDNARSISANLAAILDLRTNVTHGLLSLCTSAPLLHTPQLPFLSDSLFGGAAGLPELRHRSVVAWELQSWPPLLLAQLVSVNITIIVPDMPGSVLTSMFAALGRMRGLEQLALHLHLKDADRVLVISPPALGCLTLQANARDARLLLARLALPAGVGVRCDVYWTINTQAEISTLFPAITAFRAQLP</sequence>
<dbReference type="EMBL" id="MU276492">
    <property type="protein sequence ID" value="KAI0038470.1"/>
    <property type="molecule type" value="Genomic_DNA"/>
</dbReference>
<dbReference type="Proteomes" id="UP000814033">
    <property type="component" value="Unassembled WGS sequence"/>
</dbReference>
<name>A0ACB8R327_9AGAM</name>
<comment type="caution">
    <text evidence="1">The sequence shown here is derived from an EMBL/GenBank/DDBJ whole genome shotgun (WGS) entry which is preliminary data.</text>
</comment>
<reference evidence="1" key="2">
    <citation type="journal article" date="2022" name="New Phytol.">
        <title>Evolutionary transition to the ectomycorrhizal habit in the genomes of a hyperdiverse lineage of mushroom-forming fungi.</title>
        <authorList>
            <person name="Looney B."/>
            <person name="Miyauchi S."/>
            <person name="Morin E."/>
            <person name="Drula E."/>
            <person name="Courty P.E."/>
            <person name="Kohler A."/>
            <person name="Kuo A."/>
            <person name="LaButti K."/>
            <person name="Pangilinan J."/>
            <person name="Lipzen A."/>
            <person name="Riley R."/>
            <person name="Andreopoulos W."/>
            <person name="He G."/>
            <person name="Johnson J."/>
            <person name="Nolan M."/>
            <person name="Tritt A."/>
            <person name="Barry K.W."/>
            <person name="Grigoriev I.V."/>
            <person name="Nagy L.G."/>
            <person name="Hibbett D."/>
            <person name="Henrissat B."/>
            <person name="Matheny P.B."/>
            <person name="Labbe J."/>
            <person name="Martin F.M."/>
        </authorList>
    </citation>
    <scope>NUCLEOTIDE SEQUENCE</scope>
    <source>
        <strain evidence="1">FP105234-sp</strain>
    </source>
</reference>
<protein>
    <submittedName>
        <fullName evidence="1">Uncharacterized protein</fullName>
    </submittedName>
</protein>
<evidence type="ECO:0000313" key="2">
    <source>
        <dbReference type="Proteomes" id="UP000814033"/>
    </source>
</evidence>
<evidence type="ECO:0000313" key="1">
    <source>
        <dbReference type="EMBL" id="KAI0038470.1"/>
    </source>
</evidence>
<accession>A0ACB8R327</accession>
<gene>
    <name evidence="1" type="ORF">FA95DRAFT_1613366</name>
</gene>
<organism evidence="1 2">
    <name type="scientific">Auriscalpium vulgare</name>
    <dbReference type="NCBI Taxonomy" id="40419"/>
    <lineage>
        <taxon>Eukaryota</taxon>
        <taxon>Fungi</taxon>
        <taxon>Dikarya</taxon>
        <taxon>Basidiomycota</taxon>
        <taxon>Agaricomycotina</taxon>
        <taxon>Agaricomycetes</taxon>
        <taxon>Russulales</taxon>
        <taxon>Auriscalpiaceae</taxon>
        <taxon>Auriscalpium</taxon>
    </lineage>
</organism>
<reference evidence="1" key="1">
    <citation type="submission" date="2021-02" db="EMBL/GenBank/DDBJ databases">
        <authorList>
            <consortium name="DOE Joint Genome Institute"/>
            <person name="Ahrendt S."/>
            <person name="Looney B.P."/>
            <person name="Miyauchi S."/>
            <person name="Morin E."/>
            <person name="Drula E."/>
            <person name="Courty P.E."/>
            <person name="Chicoki N."/>
            <person name="Fauchery L."/>
            <person name="Kohler A."/>
            <person name="Kuo A."/>
            <person name="Labutti K."/>
            <person name="Pangilinan J."/>
            <person name="Lipzen A."/>
            <person name="Riley R."/>
            <person name="Andreopoulos W."/>
            <person name="He G."/>
            <person name="Johnson J."/>
            <person name="Barry K.W."/>
            <person name="Grigoriev I.V."/>
            <person name="Nagy L."/>
            <person name="Hibbett D."/>
            <person name="Henrissat B."/>
            <person name="Matheny P.B."/>
            <person name="Labbe J."/>
            <person name="Martin F."/>
        </authorList>
    </citation>
    <scope>NUCLEOTIDE SEQUENCE</scope>
    <source>
        <strain evidence="1">FP105234-sp</strain>
    </source>
</reference>
<proteinExistence type="predicted"/>